<accession>A0A382PRR5</accession>
<evidence type="ECO:0000313" key="1">
    <source>
        <dbReference type="EMBL" id="SVC75926.1"/>
    </source>
</evidence>
<protein>
    <submittedName>
        <fullName evidence="1">Uncharacterized protein</fullName>
    </submittedName>
</protein>
<dbReference type="EMBL" id="UINC01109241">
    <property type="protein sequence ID" value="SVC75926.1"/>
    <property type="molecule type" value="Genomic_DNA"/>
</dbReference>
<dbReference type="AlphaFoldDB" id="A0A382PRR5"/>
<proteinExistence type="predicted"/>
<reference evidence="1" key="1">
    <citation type="submission" date="2018-05" db="EMBL/GenBank/DDBJ databases">
        <authorList>
            <person name="Lanie J.A."/>
            <person name="Ng W.-L."/>
            <person name="Kazmierczak K.M."/>
            <person name="Andrzejewski T.M."/>
            <person name="Davidsen T.M."/>
            <person name="Wayne K.J."/>
            <person name="Tettelin H."/>
            <person name="Glass J.I."/>
            <person name="Rusch D."/>
            <person name="Podicherti R."/>
            <person name="Tsui H.-C.T."/>
            <person name="Winkler M.E."/>
        </authorList>
    </citation>
    <scope>NUCLEOTIDE SEQUENCE</scope>
</reference>
<name>A0A382PRR5_9ZZZZ</name>
<organism evidence="1">
    <name type="scientific">marine metagenome</name>
    <dbReference type="NCBI Taxonomy" id="408172"/>
    <lineage>
        <taxon>unclassified sequences</taxon>
        <taxon>metagenomes</taxon>
        <taxon>ecological metagenomes</taxon>
    </lineage>
</organism>
<sequence>KFNVAMGFGQPLAGNAHRFFVGVSYSSGRIDKDESTTTYTQECKSYTYYSWGKSCSGGWTYVSVEGKPSEINIIETGFGLGVSYNVWQMLYVSYGVQQTTTTDGETFLKDAEAEGGGNNYRYLGNTWLDKFYGFSIKSTKPGVPKFRLEWSYIQSPGATNVSSGNSDGAIEKTNEHYQYEVQIRNMEFSPTNLNNWVFFLHLKQNKIFETFTTGSGTFDDMTDEQISSGFYWSYPGQAGLAVGLRYIDSKRYLNTTDGAALATKYQVSSGKGNRISVDYRF</sequence>
<feature type="non-terminal residue" evidence="1">
    <location>
        <position position="1"/>
    </location>
</feature>
<gene>
    <name evidence="1" type="ORF">METZ01_LOCUS328780</name>
</gene>